<dbReference type="PANTHER" id="PTHR43537:SF5">
    <property type="entry name" value="UXU OPERON TRANSCRIPTIONAL REGULATOR"/>
    <property type="match status" value="1"/>
</dbReference>
<evidence type="ECO:0000259" key="4">
    <source>
        <dbReference type="PROSITE" id="PS50949"/>
    </source>
</evidence>
<dbReference type="Pfam" id="PF07729">
    <property type="entry name" value="FCD"/>
    <property type="match status" value="1"/>
</dbReference>
<evidence type="ECO:0000313" key="6">
    <source>
        <dbReference type="Proteomes" id="UP001595912"/>
    </source>
</evidence>
<feature type="domain" description="HTH gntR-type" evidence="4">
    <location>
        <begin position="13"/>
        <end position="81"/>
    </location>
</feature>
<keyword evidence="6" id="KW-1185">Reference proteome</keyword>
<proteinExistence type="predicted"/>
<dbReference type="SMART" id="SM00895">
    <property type="entry name" value="FCD"/>
    <property type="match status" value="1"/>
</dbReference>
<protein>
    <submittedName>
        <fullName evidence="5">FadR/GntR family transcriptional regulator</fullName>
    </submittedName>
</protein>
<dbReference type="SUPFAM" id="SSF46785">
    <property type="entry name" value="Winged helix' DNA-binding domain"/>
    <property type="match status" value="1"/>
</dbReference>
<dbReference type="InterPro" id="IPR000524">
    <property type="entry name" value="Tscrpt_reg_HTH_GntR"/>
</dbReference>
<evidence type="ECO:0000256" key="3">
    <source>
        <dbReference type="ARBA" id="ARBA00023163"/>
    </source>
</evidence>
<organism evidence="5 6">
    <name type="scientific">Dactylosporangium cerinum</name>
    <dbReference type="NCBI Taxonomy" id="1434730"/>
    <lineage>
        <taxon>Bacteria</taxon>
        <taxon>Bacillati</taxon>
        <taxon>Actinomycetota</taxon>
        <taxon>Actinomycetes</taxon>
        <taxon>Micromonosporales</taxon>
        <taxon>Micromonosporaceae</taxon>
        <taxon>Dactylosporangium</taxon>
    </lineage>
</organism>
<dbReference type="PANTHER" id="PTHR43537">
    <property type="entry name" value="TRANSCRIPTIONAL REGULATOR, GNTR FAMILY"/>
    <property type="match status" value="1"/>
</dbReference>
<evidence type="ECO:0000256" key="1">
    <source>
        <dbReference type="ARBA" id="ARBA00023015"/>
    </source>
</evidence>
<dbReference type="Gene3D" id="1.20.120.530">
    <property type="entry name" value="GntR ligand-binding domain-like"/>
    <property type="match status" value="1"/>
</dbReference>
<accession>A0ABV9VP91</accession>
<reference evidence="6" key="1">
    <citation type="journal article" date="2019" name="Int. J. Syst. Evol. Microbiol.">
        <title>The Global Catalogue of Microorganisms (GCM) 10K type strain sequencing project: providing services to taxonomists for standard genome sequencing and annotation.</title>
        <authorList>
            <consortium name="The Broad Institute Genomics Platform"/>
            <consortium name="The Broad Institute Genome Sequencing Center for Infectious Disease"/>
            <person name="Wu L."/>
            <person name="Ma J."/>
        </authorList>
    </citation>
    <scope>NUCLEOTIDE SEQUENCE [LARGE SCALE GENOMIC DNA]</scope>
    <source>
        <strain evidence="6">CGMCC 4.7152</strain>
    </source>
</reference>
<dbReference type="SUPFAM" id="SSF48008">
    <property type="entry name" value="GntR ligand-binding domain-like"/>
    <property type="match status" value="1"/>
</dbReference>
<keyword evidence="3" id="KW-0804">Transcription</keyword>
<dbReference type="PROSITE" id="PS50949">
    <property type="entry name" value="HTH_GNTR"/>
    <property type="match status" value="1"/>
</dbReference>
<dbReference type="Gene3D" id="1.10.10.10">
    <property type="entry name" value="Winged helix-like DNA-binding domain superfamily/Winged helix DNA-binding domain"/>
    <property type="match status" value="1"/>
</dbReference>
<dbReference type="SMART" id="SM00345">
    <property type="entry name" value="HTH_GNTR"/>
    <property type="match status" value="1"/>
</dbReference>
<dbReference type="InterPro" id="IPR008920">
    <property type="entry name" value="TF_FadR/GntR_C"/>
</dbReference>
<dbReference type="CDD" id="cd07377">
    <property type="entry name" value="WHTH_GntR"/>
    <property type="match status" value="1"/>
</dbReference>
<evidence type="ECO:0000313" key="5">
    <source>
        <dbReference type="EMBL" id="MFC4997919.1"/>
    </source>
</evidence>
<comment type="caution">
    <text evidence="5">The sequence shown here is derived from an EMBL/GenBank/DDBJ whole genome shotgun (WGS) entry which is preliminary data.</text>
</comment>
<dbReference type="Pfam" id="PF00392">
    <property type="entry name" value="GntR"/>
    <property type="match status" value="1"/>
</dbReference>
<dbReference type="PRINTS" id="PR00035">
    <property type="entry name" value="HTHGNTR"/>
</dbReference>
<name>A0ABV9VP91_9ACTN</name>
<dbReference type="InterPro" id="IPR036390">
    <property type="entry name" value="WH_DNA-bd_sf"/>
</dbReference>
<sequence length="247" mass="27263">MRTDIKPARASRALLQHAVTEQIKTYIIENRLKPGDSLPTEAVLSEALNASRSSLREAIKTLAALDIVEVRHGFGMFVGRLSLSSLVESLTFRGLLSPEDDFRVLLDLVEVRQLFEQGMASQIIERLDTGQLSELERLVDQLEGCTTGESLVETDRAFHNLLMEPLENQLITQLNGAFWDVYTIVAPYLGVANREEKADTVAAHRAMVDAARERDAAAFTAAVVAHYAPVRQRIAAATRAATEPAEH</sequence>
<dbReference type="InterPro" id="IPR036388">
    <property type="entry name" value="WH-like_DNA-bd_sf"/>
</dbReference>
<evidence type="ECO:0000256" key="2">
    <source>
        <dbReference type="ARBA" id="ARBA00023125"/>
    </source>
</evidence>
<keyword evidence="2" id="KW-0238">DNA-binding</keyword>
<dbReference type="RefSeq" id="WP_380114163.1">
    <property type="nucleotide sequence ID" value="NZ_JBHSIU010000010.1"/>
</dbReference>
<keyword evidence="1" id="KW-0805">Transcription regulation</keyword>
<dbReference type="EMBL" id="JBHSIU010000010">
    <property type="protein sequence ID" value="MFC4997919.1"/>
    <property type="molecule type" value="Genomic_DNA"/>
</dbReference>
<dbReference type="Proteomes" id="UP001595912">
    <property type="component" value="Unassembled WGS sequence"/>
</dbReference>
<dbReference type="InterPro" id="IPR011711">
    <property type="entry name" value="GntR_C"/>
</dbReference>
<gene>
    <name evidence="5" type="ORF">ACFPIJ_08775</name>
</gene>